<organism evidence="2 3">
    <name type="scientific">Pseudomonas juntendi</name>
    <dbReference type="NCBI Taxonomy" id="2666183"/>
    <lineage>
        <taxon>Bacteria</taxon>
        <taxon>Pseudomonadati</taxon>
        <taxon>Pseudomonadota</taxon>
        <taxon>Gammaproteobacteria</taxon>
        <taxon>Pseudomonadales</taxon>
        <taxon>Pseudomonadaceae</taxon>
        <taxon>Pseudomonas</taxon>
    </lineage>
</organism>
<proteinExistence type="predicted"/>
<protein>
    <submittedName>
        <fullName evidence="2">Uncharacterized protein</fullName>
    </submittedName>
</protein>
<evidence type="ECO:0000313" key="3">
    <source>
        <dbReference type="Proteomes" id="UP001375228"/>
    </source>
</evidence>
<keyword evidence="1" id="KW-0175">Coiled coil</keyword>
<name>A0ABZ2JGA7_9PSED</name>
<feature type="coiled-coil region" evidence="1">
    <location>
        <begin position="388"/>
        <end position="492"/>
    </location>
</feature>
<dbReference type="EMBL" id="CP146691">
    <property type="protein sequence ID" value="WWY22286.1"/>
    <property type="molecule type" value="Genomic_DNA"/>
</dbReference>
<reference evidence="2 3" key="1">
    <citation type="submission" date="2024-03" db="EMBL/GenBank/DDBJ databases">
        <title>Pseudomonas juntendi.</title>
        <authorList>
            <person name="Liu Y."/>
        </authorList>
    </citation>
    <scope>NUCLEOTIDE SEQUENCE [LARGE SCALE GENOMIC DNA]</scope>
    <source>
        <strain evidence="2 3">L4046hy</strain>
    </source>
</reference>
<sequence>MNKLLRHIQEHSADGLGSCLIVGAGTGSQLGDWRQLGCQQLLLAEAHPRLAEELGRRLRHDQGEHLLTLAVTADEHPVATLLALNNLAYSSLNEPVDLFNHYPNLRRDGVLQVPARSIEAVVADHALNGPQAHTLLLAAPGQALQLLQATPQASLHAFTWVITECSSEPLYEGDASDSQVTAWMEGIGFELVSDDPDAIFPQSQLLFERNTRRMPQQCISSEVAQLHTQAAVAAPSSQQQIQALQAQLQQRDTQVYELTGLACEQKQQLDRLLIDKTQLLSTNEAIQAENAQLSQALHVQADLASNGQAQNKALATERDQLVSAYEALRQKHAALATAHDEQAQQLATARGELDALSKHNAELVSQSEAQQRREAELAGTCDAQTQLANESQARLGELAAERDALTQDNSRLSEACEAQTRLANDYQEQLKKANEQREQQGKALAEQKDTADANIEYVQALEREAADYQHRQRLLEEELVKSEAQLELIKDLLLREPGL</sequence>
<accession>A0ABZ2JGA7</accession>
<evidence type="ECO:0000313" key="2">
    <source>
        <dbReference type="EMBL" id="WWY22286.1"/>
    </source>
</evidence>
<keyword evidence="3" id="KW-1185">Reference proteome</keyword>
<dbReference type="Proteomes" id="UP001375228">
    <property type="component" value="Chromosome"/>
</dbReference>
<gene>
    <name evidence="2" type="ORF">V9385_06700</name>
</gene>
<evidence type="ECO:0000256" key="1">
    <source>
        <dbReference type="SAM" id="Coils"/>
    </source>
</evidence>
<dbReference type="RefSeq" id="WP_144187817.1">
    <property type="nucleotide sequence ID" value="NZ_CP146690.1"/>
</dbReference>